<evidence type="ECO:0000313" key="2">
    <source>
        <dbReference type="Proteomes" id="UP000308444"/>
    </source>
</evidence>
<dbReference type="AlphaFoldDB" id="A0A9X9A8H9"/>
<dbReference type="InterPro" id="IPR001920">
    <property type="entry name" value="Asp/Glu_race"/>
</dbReference>
<sequence>MIKSELGEDVTIISSAEETAIELSTILQHKGILFDNLNPKHRF</sequence>
<organism evidence="1 2">
    <name type="scientific">Bacillus cereus</name>
    <dbReference type="NCBI Taxonomy" id="1396"/>
    <lineage>
        <taxon>Bacteria</taxon>
        <taxon>Bacillati</taxon>
        <taxon>Bacillota</taxon>
        <taxon>Bacilli</taxon>
        <taxon>Bacillales</taxon>
        <taxon>Bacillaceae</taxon>
        <taxon>Bacillus</taxon>
        <taxon>Bacillus cereus group</taxon>
    </lineage>
</organism>
<dbReference type="GO" id="GO:0016855">
    <property type="term" value="F:racemase and epimerase activity, acting on amino acids and derivatives"/>
    <property type="evidence" value="ECO:0007669"/>
    <property type="project" value="InterPro"/>
</dbReference>
<reference evidence="1 2" key="1">
    <citation type="journal article" date="2019" name="Environ. Microbiol.">
        <title>An active ?-lactamase is a part of an orchestrated cell wall stress resistance network of Bacillus subtilis and related rhizosphere species.</title>
        <authorList>
            <person name="Bucher T."/>
            <person name="Keren-Paz A."/>
            <person name="Hausser J."/>
            <person name="Olender T."/>
            <person name="Cytryn E."/>
            <person name="Kolodkin-Gal I."/>
        </authorList>
    </citation>
    <scope>NUCLEOTIDE SEQUENCE [LARGE SCALE GENOMIC DNA]</scope>
    <source>
        <strain evidence="1 2">I32</strain>
    </source>
</reference>
<gene>
    <name evidence="1" type="ORF">FC695_15845</name>
</gene>
<protein>
    <submittedName>
        <fullName evidence="1">Glutamate racemase</fullName>
    </submittedName>
</protein>
<proteinExistence type="predicted"/>
<comment type="caution">
    <text evidence="1">The sequence shown here is derived from an EMBL/GenBank/DDBJ whole genome shotgun (WGS) entry which is preliminary data.</text>
</comment>
<accession>A0A9X9A8H9</accession>
<dbReference type="Gene3D" id="3.40.50.1860">
    <property type="match status" value="1"/>
</dbReference>
<dbReference type="Proteomes" id="UP000308444">
    <property type="component" value="Unassembled WGS sequence"/>
</dbReference>
<dbReference type="EMBL" id="SZOH01001001">
    <property type="protein sequence ID" value="TKJ02741.1"/>
    <property type="molecule type" value="Genomic_DNA"/>
</dbReference>
<feature type="non-terminal residue" evidence="1">
    <location>
        <position position="43"/>
    </location>
</feature>
<name>A0A9X9A8H9_BACCE</name>
<evidence type="ECO:0000313" key="1">
    <source>
        <dbReference type="EMBL" id="TKJ02741.1"/>
    </source>
</evidence>